<evidence type="ECO:0000313" key="1">
    <source>
        <dbReference type="EMBL" id="TGO31490.1"/>
    </source>
</evidence>
<organism evidence="1 2">
    <name type="scientific">Botrytis hyacinthi</name>
    <dbReference type="NCBI Taxonomy" id="278943"/>
    <lineage>
        <taxon>Eukaryota</taxon>
        <taxon>Fungi</taxon>
        <taxon>Dikarya</taxon>
        <taxon>Ascomycota</taxon>
        <taxon>Pezizomycotina</taxon>
        <taxon>Leotiomycetes</taxon>
        <taxon>Helotiales</taxon>
        <taxon>Sclerotiniaceae</taxon>
        <taxon>Botrytis</taxon>
    </lineage>
</organism>
<reference evidence="1 2" key="1">
    <citation type="submission" date="2017-12" db="EMBL/GenBank/DDBJ databases">
        <title>Comparative genomics of Botrytis spp.</title>
        <authorList>
            <person name="Valero-Jimenez C.A."/>
            <person name="Tapia P."/>
            <person name="Veloso J."/>
            <person name="Silva-Moreno E."/>
            <person name="Staats M."/>
            <person name="Valdes J.H."/>
            <person name="Van Kan J.A.L."/>
        </authorList>
    </citation>
    <scope>NUCLEOTIDE SEQUENCE [LARGE SCALE GENOMIC DNA]</scope>
    <source>
        <strain evidence="1 2">Bh0001</strain>
    </source>
</reference>
<gene>
    <name evidence="1" type="ORF">BHYA_0651g00020</name>
</gene>
<protein>
    <recommendedName>
        <fullName evidence="3">MACPF domain-containing protein</fullName>
    </recommendedName>
</protein>
<keyword evidence="2" id="KW-1185">Reference proteome</keyword>
<name>A0A4Z1G7R8_9HELO</name>
<accession>A0A4Z1G7R8</accession>
<dbReference type="Proteomes" id="UP000297814">
    <property type="component" value="Unassembled WGS sequence"/>
</dbReference>
<comment type="caution">
    <text evidence="1">The sequence shown here is derived from an EMBL/GenBank/DDBJ whole genome shotgun (WGS) entry which is preliminary data.</text>
</comment>
<evidence type="ECO:0000313" key="2">
    <source>
        <dbReference type="Proteomes" id="UP000297814"/>
    </source>
</evidence>
<proteinExistence type="predicted"/>
<dbReference type="EMBL" id="PQXK01000646">
    <property type="protein sequence ID" value="TGO31490.1"/>
    <property type="molecule type" value="Genomic_DNA"/>
</dbReference>
<evidence type="ECO:0008006" key="3">
    <source>
        <dbReference type="Google" id="ProtNLM"/>
    </source>
</evidence>
<sequence length="490" mass="55471">MPTYHEPSKPNAVELVPYQNGMQLGQGFNTFIEARRVDNAVIVTDQKPPATGFTKTYTSEEIDTYEKLATSLNVSAGAAISGYGASQSVDFAYLNKNEFETSMKTFQVRVECQYQASSGMKYSFNPVETSDKNDYYGDRYISDFIHGGHFYARVSIFTENKSSFTEISEATKTAFTMYGVTGEVTQEVKNAVEKINSLSTVKIVINETSATNHGNNFRVKETFATDLLAVKNMADEFYKAVDAGKHNYIRFALLGQYTTLADFNSYFQPLDYTEAKKRSWELFNDFMDYISMEKLIKDIPANQYKSGQVALTNFERERLDQIEIFRTKIAAITKDPNDARTPGTHKDPDIFHIEVLSGVKMITYIAQRIYTSDGNYTETALNSLTAGAEKMFEFNAFDFENVVGSVVISFGRKVENGNYIYVCLIGARAGRGLYPDWQEESYFWVFPNAVESFASQKLSLSKLDTKQYLRITKGAVHQPNIRPMFDFFVV</sequence>
<dbReference type="AlphaFoldDB" id="A0A4Z1G7R8"/>